<dbReference type="GO" id="GO:0003677">
    <property type="term" value="F:DNA binding"/>
    <property type="evidence" value="ECO:0007669"/>
    <property type="project" value="InterPro"/>
</dbReference>
<dbReference type="HOGENOM" id="CLU_173353_0_0_7"/>
<evidence type="ECO:0000313" key="1">
    <source>
        <dbReference type="EMBL" id="CAN91994.1"/>
    </source>
</evidence>
<dbReference type="SUPFAM" id="SSF47413">
    <property type="entry name" value="lambda repressor-like DNA-binding domains"/>
    <property type="match status" value="1"/>
</dbReference>
<dbReference type="Proteomes" id="UP000002139">
    <property type="component" value="Chromosome"/>
</dbReference>
<dbReference type="OrthoDB" id="5517683at2"/>
<organism evidence="1 2">
    <name type="scientific">Sorangium cellulosum (strain So ce56)</name>
    <name type="common">Polyangium cellulosum (strain So ce56)</name>
    <dbReference type="NCBI Taxonomy" id="448385"/>
    <lineage>
        <taxon>Bacteria</taxon>
        <taxon>Pseudomonadati</taxon>
        <taxon>Myxococcota</taxon>
        <taxon>Polyangia</taxon>
        <taxon>Polyangiales</taxon>
        <taxon>Polyangiaceae</taxon>
        <taxon>Sorangium</taxon>
    </lineage>
</organism>
<dbReference type="EMBL" id="AM746676">
    <property type="protein sequence ID" value="CAN91994.1"/>
    <property type="molecule type" value="Genomic_DNA"/>
</dbReference>
<dbReference type="BioCyc" id="SCEL448385:SCE_RS50545-MONOMER"/>
<proteinExistence type="predicted"/>
<name>A9FJP8_SORC5</name>
<dbReference type="InterPro" id="IPR010982">
    <property type="entry name" value="Lambda_DNA-bd_dom_sf"/>
</dbReference>
<accession>A9FJP8</accession>
<evidence type="ECO:0000313" key="2">
    <source>
        <dbReference type="Proteomes" id="UP000002139"/>
    </source>
</evidence>
<protein>
    <submittedName>
        <fullName evidence="1">Transcriptional regulator</fullName>
    </submittedName>
</protein>
<reference evidence="1 2" key="1">
    <citation type="journal article" date="2007" name="Nat. Biotechnol.">
        <title>Complete genome sequence of the myxobacterium Sorangium cellulosum.</title>
        <authorList>
            <person name="Schneiker S."/>
            <person name="Perlova O."/>
            <person name="Kaiser O."/>
            <person name="Gerth K."/>
            <person name="Alici A."/>
            <person name="Altmeyer M.O."/>
            <person name="Bartels D."/>
            <person name="Bekel T."/>
            <person name="Beyer S."/>
            <person name="Bode E."/>
            <person name="Bode H.B."/>
            <person name="Bolten C.J."/>
            <person name="Choudhuri J.V."/>
            <person name="Doss S."/>
            <person name="Elnakady Y.A."/>
            <person name="Frank B."/>
            <person name="Gaigalat L."/>
            <person name="Goesmann A."/>
            <person name="Groeger C."/>
            <person name="Gross F."/>
            <person name="Jelsbak L."/>
            <person name="Jelsbak L."/>
            <person name="Kalinowski J."/>
            <person name="Kegler C."/>
            <person name="Knauber T."/>
            <person name="Konietzny S."/>
            <person name="Kopp M."/>
            <person name="Krause L."/>
            <person name="Krug D."/>
            <person name="Linke B."/>
            <person name="Mahmud T."/>
            <person name="Martinez-Arias R."/>
            <person name="McHardy A.C."/>
            <person name="Merai M."/>
            <person name="Meyer F."/>
            <person name="Mormann S."/>
            <person name="Munoz-Dorado J."/>
            <person name="Perez J."/>
            <person name="Pradella S."/>
            <person name="Rachid S."/>
            <person name="Raddatz G."/>
            <person name="Rosenau F."/>
            <person name="Rueckert C."/>
            <person name="Sasse F."/>
            <person name="Scharfe M."/>
            <person name="Schuster S.C."/>
            <person name="Suen G."/>
            <person name="Treuner-Lange A."/>
            <person name="Velicer G.J."/>
            <person name="Vorholter F.-J."/>
            <person name="Weissman K.J."/>
            <person name="Welch R.D."/>
            <person name="Wenzel S.C."/>
            <person name="Whitworth D.E."/>
            <person name="Wilhelm S."/>
            <person name="Wittmann C."/>
            <person name="Bloecker H."/>
            <person name="Puehler A."/>
            <person name="Mueller R."/>
        </authorList>
    </citation>
    <scope>NUCLEOTIDE SEQUENCE [LARGE SCALE GENOMIC DNA]</scope>
    <source>
        <strain evidence="2">So ce56</strain>
    </source>
</reference>
<gene>
    <name evidence="1" type="ordered locus">sce1836</name>
</gene>
<dbReference type="AlphaFoldDB" id="A9FJP8"/>
<dbReference type="KEGG" id="scl:sce1836"/>
<sequence length="110" mass="11812">MQLYLIPPDGGQGGRVPTRRRPFVTRSLTEPERKRLRAALKNLRTAYGTWACLAEVMGMPTRSIRAIASGQFAGSPGTAMRAARAAGTTIERLLGRPVAADRCPTCGRSG</sequence>
<keyword evidence="2" id="KW-1185">Reference proteome</keyword>